<organism evidence="2">
    <name type="scientific">Medioppia subpectinata</name>
    <dbReference type="NCBI Taxonomy" id="1979941"/>
    <lineage>
        <taxon>Eukaryota</taxon>
        <taxon>Metazoa</taxon>
        <taxon>Ecdysozoa</taxon>
        <taxon>Arthropoda</taxon>
        <taxon>Chelicerata</taxon>
        <taxon>Arachnida</taxon>
        <taxon>Acari</taxon>
        <taxon>Acariformes</taxon>
        <taxon>Sarcoptiformes</taxon>
        <taxon>Oribatida</taxon>
        <taxon>Brachypylina</taxon>
        <taxon>Oppioidea</taxon>
        <taxon>Oppiidae</taxon>
        <taxon>Medioppia</taxon>
    </lineage>
</organism>
<sequence length="379" mass="43918">NPDYKVIKCNFCEKEFRSKTLNAFQSRLHIVESCDKCPQEIRDLENIWRQKSKVDIWRHFSVTNTGPTGFTASCLYCGHRYSHKNATKGRKHIVFLCKQIPANIREQIRGECTQYYLMNCQTSDSKVNMFTKNEPKEASNLPLLWPPIHAEECLEPKEVTAVKPTSKRNVWIHFDMTDKRHPICRYCGHQYMQRNATKCRRHLIANCTGISVETKNAIFDEFYDKPIDNQKTEEEEDKEDVEEDEEKVEDMAIDPEDSLLGADVEVVASPSVPAVTQTGFVRHKSRINIWQHFDLTVSSRPICLYCRHQYLQRNATKSRKHLVFSCTGIPEDIKQEIRSQCDERFLRLYAGVKHMTAASDDSLADDYVFTGGLILPTKI</sequence>
<accession>A0A7R9QIY4</accession>
<protein>
    <recommendedName>
        <fullName evidence="4">BED-type domain-containing protein</fullName>
    </recommendedName>
</protein>
<dbReference type="EMBL" id="CAJPIZ010037313">
    <property type="protein sequence ID" value="CAG2121110.1"/>
    <property type="molecule type" value="Genomic_DNA"/>
</dbReference>
<evidence type="ECO:0000256" key="1">
    <source>
        <dbReference type="SAM" id="MobiDB-lite"/>
    </source>
</evidence>
<dbReference type="SMART" id="SM00614">
    <property type="entry name" value="ZnF_BED"/>
    <property type="match status" value="3"/>
</dbReference>
<gene>
    <name evidence="2" type="ORF">OSB1V03_LOCUS21056</name>
</gene>
<feature type="non-terminal residue" evidence="2">
    <location>
        <position position="379"/>
    </location>
</feature>
<reference evidence="2" key="1">
    <citation type="submission" date="2020-11" db="EMBL/GenBank/DDBJ databases">
        <authorList>
            <person name="Tran Van P."/>
        </authorList>
    </citation>
    <scope>NUCLEOTIDE SEQUENCE</scope>
</reference>
<dbReference type="Proteomes" id="UP000759131">
    <property type="component" value="Unassembled WGS sequence"/>
</dbReference>
<dbReference type="OrthoDB" id="6505018at2759"/>
<proteinExistence type="predicted"/>
<evidence type="ECO:0008006" key="4">
    <source>
        <dbReference type="Google" id="ProtNLM"/>
    </source>
</evidence>
<dbReference type="EMBL" id="OC891888">
    <property type="protein sequence ID" value="CAD7646606.1"/>
    <property type="molecule type" value="Genomic_DNA"/>
</dbReference>
<evidence type="ECO:0000313" key="3">
    <source>
        <dbReference type="Proteomes" id="UP000759131"/>
    </source>
</evidence>
<feature type="compositionally biased region" description="Acidic residues" evidence="1">
    <location>
        <begin position="233"/>
        <end position="249"/>
    </location>
</feature>
<dbReference type="AlphaFoldDB" id="A0A7R9QIY4"/>
<feature type="non-terminal residue" evidence="2">
    <location>
        <position position="1"/>
    </location>
</feature>
<keyword evidence="3" id="KW-1185">Reference proteome</keyword>
<feature type="region of interest" description="Disordered" evidence="1">
    <location>
        <begin position="226"/>
        <end position="249"/>
    </location>
</feature>
<evidence type="ECO:0000313" key="2">
    <source>
        <dbReference type="EMBL" id="CAD7646606.1"/>
    </source>
</evidence>
<name>A0A7R9QIY4_9ACAR</name>